<dbReference type="InterPro" id="IPR007230">
    <property type="entry name" value="Nup98_auto-Pept-S59_dom"/>
</dbReference>
<dbReference type="EMBL" id="VDMD01000002">
    <property type="protein sequence ID" value="TRM67878.1"/>
    <property type="molecule type" value="Genomic_DNA"/>
</dbReference>
<dbReference type="GO" id="GO:0006606">
    <property type="term" value="P:protein import into nucleus"/>
    <property type="evidence" value="ECO:0007669"/>
    <property type="project" value="TreeGrafter"/>
</dbReference>
<evidence type="ECO:0000313" key="11">
    <source>
        <dbReference type="EMBL" id="TRM67878.1"/>
    </source>
</evidence>
<feature type="domain" description="Peptidase S59" evidence="10">
    <location>
        <begin position="624"/>
        <end position="769"/>
    </location>
</feature>
<protein>
    <submittedName>
        <fullName evidence="11">Nucleoporin autopeptidase-domain-containing protein</fullName>
    </submittedName>
</protein>
<evidence type="ECO:0000256" key="4">
    <source>
        <dbReference type="ARBA" id="ARBA00022816"/>
    </source>
</evidence>
<dbReference type="Pfam" id="PF04096">
    <property type="entry name" value="Nucleoporin2"/>
    <property type="match status" value="1"/>
</dbReference>
<name>A0A550CSV6_9AGAR</name>
<evidence type="ECO:0000256" key="6">
    <source>
        <dbReference type="ARBA" id="ARBA00023010"/>
    </source>
</evidence>
<dbReference type="InterPro" id="IPR037665">
    <property type="entry name" value="Nucleoporin_S59-like"/>
</dbReference>
<keyword evidence="7" id="KW-0906">Nuclear pore complex</keyword>
<sequence>MLTYQAISAMPQYRGTSFEEIRVQDYAQNRKAPTAAAPGTTGFGSSAFGAAAQPAGGVFGAAAQPQQPPAFGATNTGTSAFGSTNAGSAFGGGAFGGAQNNQPSTTAFGGFGQTQPQPQQQQSTGFGAFGQTQPQQQQPSTGGGLFGGGSAFGAAANNQPKSGTGSAFGGGTSAFGQSQPAAGGGLFGAAANNNAQQPSTGLFGANQNQNKSLFGGTTTGTGFGATGGGLFGATQQQQNPQQNTGGGLFGAGNTGGGLFGANNNQQQPQQPATGGGLFGATNNQPNTGGGLFSGGGGLFGSTNSQQNQNNQQQSTGFGGGLFGAKPAQSNPPAGGGLFGGGGNTGGGLFGSTNNNNQQQSNTGGGLFGNLGQSTNNQQQNQGSSLFGAKPTQPMGQSTSTGGGLFGGGGGGLFGNSTNSLMQSQAPPQQTLTASINEPIGANLPIFSMLPPGPRAVDIEPPKKKPSFFVDVPTRTPVPRLQLSYQPAQSKLRGFSSVNGSSQLTMSLANGKPGALSLSQSQSKSAGPDMFLNGASPQFGSGSRRSVKKLVLDKKIEPQELFTRTNSPSPSPKPMITFDPALSRAAREREYAEQVAGRPAELPTPVKQRTAPRFTAVAAEDGVGDGEYWTKPDLAVLKHKGHAELSEFPSLIVGRAGYGEILFLEPVDLTGLGRLKDLYGDVVRFDDKECSVYPDVDDNDKPPPGHGLNVRARISLQRCWPLDKATREPIKDSKHPVAVKQLKKLKGMKDTHFEAFDYAEGKWTFTVDHF</sequence>
<dbReference type="PANTHER" id="PTHR23198:SF6">
    <property type="entry name" value="NUCLEAR PORE COMPLEX PROTEIN NUP98-NUP96"/>
    <property type="match status" value="1"/>
</dbReference>
<dbReference type="SUPFAM" id="SSF82215">
    <property type="entry name" value="C-terminal autoproteolytic domain of nucleoporin nup98"/>
    <property type="match status" value="1"/>
</dbReference>
<comment type="caution">
    <text evidence="11">The sequence shown here is derived from an EMBL/GenBank/DDBJ whole genome shotgun (WGS) entry which is preliminary data.</text>
</comment>
<feature type="compositionally biased region" description="Low complexity" evidence="9">
    <location>
        <begin position="350"/>
        <end position="361"/>
    </location>
</feature>
<feature type="compositionally biased region" description="Gly residues" evidence="9">
    <location>
        <begin position="141"/>
        <end position="151"/>
    </location>
</feature>
<feature type="compositionally biased region" description="Low complexity" evidence="9">
    <location>
        <begin position="97"/>
        <end position="140"/>
    </location>
</feature>
<dbReference type="Pfam" id="PF13634">
    <property type="entry name" value="Nucleoporin_FG"/>
    <property type="match status" value="3"/>
</dbReference>
<feature type="region of interest" description="Disordered" evidence="9">
    <location>
        <begin position="226"/>
        <end position="412"/>
    </location>
</feature>
<keyword evidence="4" id="KW-0509">mRNA transport</keyword>
<feature type="compositionally biased region" description="Low complexity" evidence="9">
    <location>
        <begin position="260"/>
        <end position="271"/>
    </location>
</feature>
<gene>
    <name evidence="11" type="ORF">BD626DRAFT_107400</name>
</gene>
<feature type="compositionally biased region" description="Gly residues" evidence="9">
    <location>
        <begin position="400"/>
        <end position="412"/>
    </location>
</feature>
<dbReference type="GO" id="GO:0003723">
    <property type="term" value="F:RNA binding"/>
    <property type="evidence" value="ECO:0007669"/>
    <property type="project" value="TreeGrafter"/>
</dbReference>
<dbReference type="InterPro" id="IPR025574">
    <property type="entry name" value="Nucleoporin_FG_rpt"/>
</dbReference>
<comment type="subcellular location">
    <subcellularLocation>
        <location evidence="1">Nucleus</location>
        <location evidence="1">Nuclear pore complex</location>
    </subcellularLocation>
</comment>
<reference evidence="11 12" key="1">
    <citation type="journal article" date="2019" name="New Phytol.">
        <title>Comparative genomics reveals unique wood-decay strategies and fruiting body development in the Schizophyllaceae.</title>
        <authorList>
            <person name="Almasi E."/>
            <person name="Sahu N."/>
            <person name="Krizsan K."/>
            <person name="Balint B."/>
            <person name="Kovacs G.M."/>
            <person name="Kiss B."/>
            <person name="Cseklye J."/>
            <person name="Drula E."/>
            <person name="Henrissat B."/>
            <person name="Nagy I."/>
            <person name="Chovatia M."/>
            <person name="Adam C."/>
            <person name="LaButti K."/>
            <person name="Lipzen A."/>
            <person name="Riley R."/>
            <person name="Grigoriev I.V."/>
            <person name="Nagy L.G."/>
        </authorList>
    </citation>
    <scope>NUCLEOTIDE SEQUENCE [LARGE SCALE GENOMIC DNA]</scope>
    <source>
        <strain evidence="11 12">NL-1724</strain>
    </source>
</reference>
<comment type="similarity">
    <text evidence="2">Belongs to the nucleoporin GLFG family.</text>
</comment>
<evidence type="ECO:0000256" key="9">
    <source>
        <dbReference type="SAM" id="MobiDB-lite"/>
    </source>
</evidence>
<dbReference type="GO" id="GO:0044614">
    <property type="term" value="C:nuclear pore cytoplasmic filaments"/>
    <property type="evidence" value="ECO:0007669"/>
    <property type="project" value="TreeGrafter"/>
</dbReference>
<evidence type="ECO:0000259" key="10">
    <source>
        <dbReference type="PROSITE" id="PS51434"/>
    </source>
</evidence>
<evidence type="ECO:0000256" key="8">
    <source>
        <dbReference type="ARBA" id="ARBA00023242"/>
    </source>
</evidence>
<dbReference type="Proteomes" id="UP000320762">
    <property type="component" value="Unassembled WGS sequence"/>
</dbReference>
<feature type="compositionally biased region" description="Gly residues" evidence="9">
    <location>
        <begin position="333"/>
        <end position="349"/>
    </location>
</feature>
<evidence type="ECO:0000256" key="3">
    <source>
        <dbReference type="ARBA" id="ARBA00022448"/>
    </source>
</evidence>
<dbReference type="PANTHER" id="PTHR23198">
    <property type="entry name" value="NUCLEOPORIN"/>
    <property type="match status" value="1"/>
</dbReference>
<dbReference type="GO" id="GO:0006405">
    <property type="term" value="P:RNA export from nucleus"/>
    <property type="evidence" value="ECO:0007669"/>
    <property type="project" value="TreeGrafter"/>
</dbReference>
<feature type="compositionally biased region" description="Gly residues" evidence="9">
    <location>
        <begin position="244"/>
        <end position="259"/>
    </location>
</feature>
<evidence type="ECO:0000256" key="7">
    <source>
        <dbReference type="ARBA" id="ARBA00023132"/>
    </source>
</evidence>
<keyword evidence="12" id="KW-1185">Reference proteome</keyword>
<feature type="compositionally biased region" description="Low complexity" evidence="9">
    <location>
        <begin position="232"/>
        <end position="243"/>
    </location>
</feature>
<dbReference type="Gene3D" id="3.30.1610.10">
    <property type="entry name" value="Peptidase S59, nucleoporin"/>
    <property type="match status" value="1"/>
</dbReference>
<dbReference type="Gene3D" id="1.10.10.2360">
    <property type="match status" value="1"/>
</dbReference>
<feature type="compositionally biased region" description="Gly residues" evidence="9">
    <location>
        <begin position="287"/>
        <end position="299"/>
    </location>
</feature>
<dbReference type="GO" id="GO:0000973">
    <property type="term" value="P:post-transcriptional tethering of RNA polymerase II gene DNA at nuclear periphery"/>
    <property type="evidence" value="ECO:0007669"/>
    <property type="project" value="TreeGrafter"/>
</dbReference>
<proteinExistence type="inferred from homology"/>
<dbReference type="GO" id="GO:0017056">
    <property type="term" value="F:structural constituent of nuclear pore"/>
    <property type="evidence" value="ECO:0007669"/>
    <property type="project" value="InterPro"/>
</dbReference>
<evidence type="ECO:0000256" key="2">
    <source>
        <dbReference type="ARBA" id="ARBA00008926"/>
    </source>
</evidence>
<dbReference type="InterPro" id="IPR036903">
    <property type="entry name" value="Nup98_auto-Pept-S59_dom_sf"/>
</dbReference>
<dbReference type="GO" id="GO:0051028">
    <property type="term" value="P:mRNA transport"/>
    <property type="evidence" value="ECO:0007669"/>
    <property type="project" value="UniProtKB-KW"/>
</dbReference>
<dbReference type="GO" id="GO:0008139">
    <property type="term" value="F:nuclear localization sequence binding"/>
    <property type="evidence" value="ECO:0007669"/>
    <property type="project" value="TreeGrafter"/>
</dbReference>
<feature type="compositionally biased region" description="Low complexity" evidence="9">
    <location>
        <begin position="300"/>
        <end position="315"/>
    </location>
</feature>
<evidence type="ECO:0000256" key="1">
    <source>
        <dbReference type="ARBA" id="ARBA00004567"/>
    </source>
</evidence>
<accession>A0A550CSV6</accession>
<keyword evidence="6" id="KW-0811">Translocation</keyword>
<keyword evidence="3" id="KW-0813">Transport</keyword>
<keyword evidence="8" id="KW-0539">Nucleus</keyword>
<organism evidence="11 12">
    <name type="scientific">Schizophyllum amplum</name>
    <dbReference type="NCBI Taxonomy" id="97359"/>
    <lineage>
        <taxon>Eukaryota</taxon>
        <taxon>Fungi</taxon>
        <taxon>Dikarya</taxon>
        <taxon>Basidiomycota</taxon>
        <taxon>Agaricomycotina</taxon>
        <taxon>Agaricomycetes</taxon>
        <taxon>Agaricomycetidae</taxon>
        <taxon>Agaricales</taxon>
        <taxon>Schizophyllaceae</taxon>
        <taxon>Schizophyllum</taxon>
    </lineage>
</organism>
<feature type="compositionally biased region" description="Low complexity" evidence="9">
    <location>
        <begin position="369"/>
        <end position="385"/>
    </location>
</feature>
<evidence type="ECO:0000313" key="12">
    <source>
        <dbReference type="Proteomes" id="UP000320762"/>
    </source>
</evidence>
<dbReference type="AlphaFoldDB" id="A0A550CSV6"/>
<evidence type="ECO:0000256" key="5">
    <source>
        <dbReference type="ARBA" id="ARBA00022927"/>
    </source>
</evidence>
<feature type="region of interest" description="Disordered" evidence="9">
    <location>
        <begin position="92"/>
        <end position="158"/>
    </location>
</feature>
<keyword evidence="5" id="KW-0653">Protein transport</keyword>
<dbReference type="GO" id="GO:0034398">
    <property type="term" value="P:telomere tethering at nuclear periphery"/>
    <property type="evidence" value="ECO:0007669"/>
    <property type="project" value="TreeGrafter"/>
</dbReference>
<dbReference type="PROSITE" id="PS51434">
    <property type="entry name" value="NUP_C"/>
    <property type="match status" value="1"/>
</dbReference>
<dbReference type="STRING" id="97359.A0A550CSV6"/>
<dbReference type="OrthoDB" id="3797628at2759"/>